<dbReference type="EMBL" id="LS483470">
    <property type="protein sequence ID" value="SQI43409.1"/>
    <property type="molecule type" value="Genomic_DNA"/>
</dbReference>
<dbReference type="InterPro" id="IPR000847">
    <property type="entry name" value="LysR_HTH_N"/>
</dbReference>
<evidence type="ECO:0000313" key="7">
    <source>
        <dbReference type="Proteomes" id="UP000249005"/>
    </source>
</evidence>
<evidence type="ECO:0000256" key="1">
    <source>
        <dbReference type="ARBA" id="ARBA00009437"/>
    </source>
</evidence>
<keyword evidence="2" id="KW-0805">Transcription regulation</keyword>
<dbReference type="Pfam" id="PF00126">
    <property type="entry name" value="HTH_1"/>
    <property type="match status" value="1"/>
</dbReference>
<dbReference type="GO" id="GO:0003677">
    <property type="term" value="F:DNA binding"/>
    <property type="evidence" value="ECO:0007669"/>
    <property type="project" value="UniProtKB-KW"/>
</dbReference>
<dbReference type="SUPFAM" id="SSF46785">
    <property type="entry name" value="Winged helix' DNA-binding domain"/>
    <property type="match status" value="1"/>
</dbReference>
<dbReference type="RefSeq" id="WP_111741386.1">
    <property type="nucleotide sequence ID" value="NZ_LR698987.1"/>
</dbReference>
<evidence type="ECO:0000313" key="6">
    <source>
        <dbReference type="EMBL" id="SQI43409.1"/>
    </source>
</evidence>
<comment type="similarity">
    <text evidence="1">Belongs to the LysR transcriptional regulatory family.</text>
</comment>
<gene>
    <name evidence="6" type="primary">oxyR_1</name>
    <name evidence="6" type="ORF">NCTC12151_03033</name>
</gene>
<feature type="domain" description="HTH lysR-type" evidence="5">
    <location>
        <begin position="3"/>
        <end position="60"/>
    </location>
</feature>
<dbReference type="GO" id="GO:0003700">
    <property type="term" value="F:DNA-binding transcription factor activity"/>
    <property type="evidence" value="ECO:0007669"/>
    <property type="project" value="InterPro"/>
</dbReference>
<dbReference type="SUPFAM" id="SSF53850">
    <property type="entry name" value="Periplasmic binding protein-like II"/>
    <property type="match status" value="1"/>
</dbReference>
<dbReference type="Gene3D" id="3.40.190.10">
    <property type="entry name" value="Periplasmic binding protein-like II"/>
    <property type="match status" value="2"/>
</dbReference>
<reference evidence="6 7" key="1">
    <citation type="submission" date="2018-06" db="EMBL/GenBank/DDBJ databases">
        <authorList>
            <consortium name="Pathogen Informatics"/>
            <person name="Doyle S."/>
        </authorList>
    </citation>
    <scope>NUCLEOTIDE SEQUENCE [LARGE SCALE GENOMIC DNA]</scope>
    <source>
        <strain evidence="6 7">NCTC12151</strain>
    </source>
</reference>
<sequence length="299" mass="33487">MSFTLRQLEFFVTLADTGQISKAALRCNVSQSSMTVALKNLEEQCERQLFTRHAKGVRLTSAGERLLRHARQILNSARLAAGDVRAQSNEQLGPLRIGMTETLSAYMLPTLLNDMSARFPSLMPELVELPSAPLFRAVENGDVDFAIMLISNLTPPATCETEIFFRSTRRLWTCAGHPLQNAPTITLKDVANEDYLLLDMDDHIPIVNSYWGKQSLSPKVKFKSTSIEAVRSMVALGLGVTILSDFVYRAWSLEGNRIVRRDVSNIIPSMDIGAVWMKGRPLSDSAQITLDFIRHQRLY</sequence>
<dbReference type="InterPro" id="IPR036388">
    <property type="entry name" value="WH-like_DNA-bd_sf"/>
</dbReference>
<evidence type="ECO:0000256" key="3">
    <source>
        <dbReference type="ARBA" id="ARBA00023125"/>
    </source>
</evidence>
<dbReference type="FunFam" id="1.10.10.10:FF:000001">
    <property type="entry name" value="LysR family transcriptional regulator"/>
    <property type="match status" value="1"/>
</dbReference>
<keyword evidence="3" id="KW-0238">DNA-binding</keyword>
<dbReference type="Pfam" id="PF03466">
    <property type="entry name" value="LysR_substrate"/>
    <property type="match status" value="1"/>
</dbReference>
<keyword evidence="4" id="KW-0804">Transcription</keyword>
<dbReference type="InterPro" id="IPR005119">
    <property type="entry name" value="LysR_subst-bd"/>
</dbReference>
<evidence type="ECO:0000259" key="5">
    <source>
        <dbReference type="PROSITE" id="PS50931"/>
    </source>
</evidence>
<dbReference type="PANTHER" id="PTHR30346:SF0">
    <property type="entry name" value="HCA OPERON TRANSCRIPTIONAL ACTIVATOR HCAR"/>
    <property type="match status" value="1"/>
</dbReference>
<dbReference type="InterPro" id="IPR036390">
    <property type="entry name" value="WH_DNA-bd_sf"/>
</dbReference>
<dbReference type="PROSITE" id="PS50931">
    <property type="entry name" value="HTH_LYSR"/>
    <property type="match status" value="1"/>
</dbReference>
<dbReference type="OrthoDB" id="8679465at2"/>
<evidence type="ECO:0000256" key="4">
    <source>
        <dbReference type="ARBA" id="ARBA00023163"/>
    </source>
</evidence>
<organism evidence="6 7">
    <name type="scientific">Leminorella richardii</name>
    <dbReference type="NCBI Taxonomy" id="158841"/>
    <lineage>
        <taxon>Bacteria</taxon>
        <taxon>Pseudomonadati</taxon>
        <taxon>Pseudomonadota</taxon>
        <taxon>Gammaproteobacteria</taxon>
        <taxon>Enterobacterales</taxon>
        <taxon>Budviciaceae</taxon>
        <taxon>Leminorella</taxon>
    </lineage>
</organism>
<accession>A0A2X4UYE3</accession>
<dbReference type="Proteomes" id="UP000249005">
    <property type="component" value="Chromosome 1"/>
</dbReference>
<name>A0A2X4UYE3_9GAMM</name>
<dbReference type="AlphaFoldDB" id="A0A2X4UYE3"/>
<dbReference type="GO" id="GO:0032993">
    <property type="term" value="C:protein-DNA complex"/>
    <property type="evidence" value="ECO:0007669"/>
    <property type="project" value="TreeGrafter"/>
</dbReference>
<dbReference type="KEGG" id="lri:NCTC12151_03033"/>
<proteinExistence type="inferred from homology"/>
<evidence type="ECO:0000256" key="2">
    <source>
        <dbReference type="ARBA" id="ARBA00023015"/>
    </source>
</evidence>
<dbReference type="Gene3D" id="1.10.10.10">
    <property type="entry name" value="Winged helix-like DNA-binding domain superfamily/Winged helix DNA-binding domain"/>
    <property type="match status" value="1"/>
</dbReference>
<dbReference type="PANTHER" id="PTHR30346">
    <property type="entry name" value="TRANSCRIPTIONAL DUAL REGULATOR HCAR-RELATED"/>
    <property type="match status" value="1"/>
</dbReference>
<keyword evidence="7" id="KW-1185">Reference proteome</keyword>
<protein>
    <submittedName>
        <fullName evidence="6">Morphology and auto-aggregation control protein</fullName>
    </submittedName>
</protein>